<name>A0A6D2L542_9BRAS</name>
<dbReference type="PROSITE" id="PS51375">
    <property type="entry name" value="PPR"/>
    <property type="match status" value="3"/>
</dbReference>
<sequence>MPSSPPRSIPRGLTVTEICKFIPQSWKQPPPRPITDGSVPDALFKSLGHFVISHGHLCEAFRTFSLLLRHKRMLSKEIRPDAFTYPSVLKACVDFASGRAVHGSLYVCNALISMYNRFGRVEIARRLFDRMSERDAVSWNAVINCYASQGKWEEALRLIHRMELSGVEMSVVTWNTVAKGYLQRGDYAWALNIVAKMRNYNVSLDSVAMVNGLKACSQALQLGKQFHCLAICSCCARIDNVENSLITMYSRCGDLRSAFIVFQQIEANSLSAWNSIIFRLCTQ</sequence>
<evidence type="ECO:0008006" key="5">
    <source>
        <dbReference type="Google" id="ProtNLM"/>
    </source>
</evidence>
<dbReference type="InterPro" id="IPR011990">
    <property type="entry name" value="TPR-like_helical_dom_sf"/>
</dbReference>
<dbReference type="NCBIfam" id="TIGR00756">
    <property type="entry name" value="PPR"/>
    <property type="match status" value="3"/>
</dbReference>
<dbReference type="Gene3D" id="1.25.40.10">
    <property type="entry name" value="Tetratricopeptide repeat domain"/>
    <property type="match status" value="1"/>
</dbReference>
<keyword evidence="1" id="KW-0677">Repeat</keyword>
<dbReference type="Pfam" id="PF13041">
    <property type="entry name" value="PPR_2"/>
    <property type="match status" value="1"/>
</dbReference>
<dbReference type="Proteomes" id="UP000467841">
    <property type="component" value="Unassembled WGS sequence"/>
</dbReference>
<feature type="repeat" description="PPR" evidence="2">
    <location>
        <begin position="135"/>
        <end position="169"/>
    </location>
</feature>
<feature type="repeat" description="PPR" evidence="2">
    <location>
        <begin position="170"/>
        <end position="204"/>
    </location>
</feature>
<dbReference type="EMBL" id="CACVBM020001773">
    <property type="protein sequence ID" value="CAA7059431.1"/>
    <property type="molecule type" value="Genomic_DNA"/>
</dbReference>
<dbReference type="FunFam" id="1.25.40.10:FF:000393">
    <property type="entry name" value="Pentatricopeptide repeat-containing protein At1g20230"/>
    <property type="match status" value="1"/>
</dbReference>
<dbReference type="GO" id="GO:0009451">
    <property type="term" value="P:RNA modification"/>
    <property type="evidence" value="ECO:0007669"/>
    <property type="project" value="InterPro"/>
</dbReference>
<accession>A0A6D2L542</accession>
<gene>
    <name evidence="3" type="ORF">MERR_LOCUS46667</name>
</gene>
<keyword evidence="4" id="KW-1185">Reference proteome</keyword>
<dbReference type="PANTHER" id="PTHR47926:SF354">
    <property type="entry name" value="REPEAT (PPR-LIKE) SUPERFAMILY PROTEIN, PUTATIVE-RELATED"/>
    <property type="match status" value="1"/>
</dbReference>
<reference evidence="3" key="1">
    <citation type="submission" date="2020-01" db="EMBL/GenBank/DDBJ databases">
        <authorList>
            <person name="Mishra B."/>
        </authorList>
    </citation>
    <scope>NUCLEOTIDE SEQUENCE [LARGE SCALE GENOMIC DNA]</scope>
</reference>
<dbReference type="Pfam" id="PF01535">
    <property type="entry name" value="PPR"/>
    <property type="match status" value="2"/>
</dbReference>
<dbReference type="AlphaFoldDB" id="A0A6D2L542"/>
<dbReference type="InterPro" id="IPR046960">
    <property type="entry name" value="PPR_At4g14850-like_plant"/>
</dbReference>
<organism evidence="3 4">
    <name type="scientific">Microthlaspi erraticum</name>
    <dbReference type="NCBI Taxonomy" id="1685480"/>
    <lineage>
        <taxon>Eukaryota</taxon>
        <taxon>Viridiplantae</taxon>
        <taxon>Streptophyta</taxon>
        <taxon>Embryophyta</taxon>
        <taxon>Tracheophyta</taxon>
        <taxon>Spermatophyta</taxon>
        <taxon>Magnoliopsida</taxon>
        <taxon>eudicotyledons</taxon>
        <taxon>Gunneridae</taxon>
        <taxon>Pentapetalae</taxon>
        <taxon>rosids</taxon>
        <taxon>malvids</taxon>
        <taxon>Brassicales</taxon>
        <taxon>Brassicaceae</taxon>
        <taxon>Coluteocarpeae</taxon>
        <taxon>Microthlaspi</taxon>
    </lineage>
</organism>
<evidence type="ECO:0000256" key="1">
    <source>
        <dbReference type="ARBA" id="ARBA00022737"/>
    </source>
</evidence>
<dbReference type="SUPFAM" id="SSF48452">
    <property type="entry name" value="TPR-like"/>
    <property type="match status" value="1"/>
</dbReference>
<dbReference type="OrthoDB" id="185373at2759"/>
<evidence type="ECO:0000313" key="3">
    <source>
        <dbReference type="EMBL" id="CAA7059431.1"/>
    </source>
</evidence>
<proteinExistence type="predicted"/>
<dbReference type="InterPro" id="IPR002885">
    <property type="entry name" value="PPR_rpt"/>
</dbReference>
<protein>
    <recommendedName>
        <fullName evidence="5">Pentacotripeptide-repeat region of PRORP domain-containing protein</fullName>
    </recommendedName>
</protein>
<dbReference type="GO" id="GO:0003723">
    <property type="term" value="F:RNA binding"/>
    <property type="evidence" value="ECO:0007669"/>
    <property type="project" value="InterPro"/>
</dbReference>
<comment type="caution">
    <text evidence="3">The sequence shown here is derived from an EMBL/GenBank/DDBJ whole genome shotgun (WGS) entry which is preliminary data.</text>
</comment>
<feature type="repeat" description="PPR" evidence="2">
    <location>
        <begin position="104"/>
        <end position="134"/>
    </location>
</feature>
<dbReference type="PANTHER" id="PTHR47926">
    <property type="entry name" value="PENTATRICOPEPTIDE REPEAT-CONTAINING PROTEIN"/>
    <property type="match status" value="1"/>
</dbReference>
<evidence type="ECO:0000313" key="4">
    <source>
        <dbReference type="Proteomes" id="UP000467841"/>
    </source>
</evidence>
<evidence type="ECO:0000256" key="2">
    <source>
        <dbReference type="PROSITE-ProRule" id="PRU00708"/>
    </source>
</evidence>